<dbReference type="PANTHER" id="PTHR37312">
    <property type="entry name" value="MEMBRANE-BOUND ACYLTRANSFERASE YKRP-RELATED"/>
    <property type="match status" value="1"/>
</dbReference>
<evidence type="ECO:0000313" key="4">
    <source>
        <dbReference type="Proteomes" id="UP000018168"/>
    </source>
</evidence>
<feature type="transmembrane region" description="Helical" evidence="1">
    <location>
        <begin position="340"/>
        <end position="359"/>
    </location>
</feature>
<dbReference type="Proteomes" id="UP000018168">
    <property type="component" value="Unassembled WGS sequence"/>
</dbReference>
<evidence type="ECO:0000256" key="1">
    <source>
        <dbReference type="SAM" id="Phobius"/>
    </source>
</evidence>
<name>R6N4X7_9FIRM</name>
<dbReference type="AlphaFoldDB" id="R6N4X7"/>
<feature type="transmembrane region" description="Helical" evidence="1">
    <location>
        <begin position="380"/>
        <end position="407"/>
    </location>
</feature>
<accession>R6N4X7</accession>
<evidence type="ECO:0000313" key="3">
    <source>
        <dbReference type="EMBL" id="CDC06045.1"/>
    </source>
</evidence>
<dbReference type="PANTHER" id="PTHR37312:SF1">
    <property type="entry name" value="MEMBRANE-BOUND ACYLTRANSFERASE YKRP-RELATED"/>
    <property type="match status" value="1"/>
</dbReference>
<dbReference type="EMBL" id="CBEP010000136">
    <property type="protein sequence ID" value="CDC06045.1"/>
    <property type="molecule type" value="Genomic_DNA"/>
</dbReference>
<evidence type="ECO:0000259" key="2">
    <source>
        <dbReference type="Pfam" id="PF01757"/>
    </source>
</evidence>
<feature type="transmembrane region" description="Helical" evidence="1">
    <location>
        <begin position="216"/>
        <end position="236"/>
    </location>
</feature>
<dbReference type="GO" id="GO:0016747">
    <property type="term" value="F:acyltransferase activity, transferring groups other than amino-acyl groups"/>
    <property type="evidence" value="ECO:0007669"/>
    <property type="project" value="InterPro"/>
</dbReference>
<feature type="transmembrane region" description="Helical" evidence="1">
    <location>
        <begin position="278"/>
        <end position="296"/>
    </location>
</feature>
<protein>
    <submittedName>
        <fullName evidence="3">Acyltransferase</fullName>
    </submittedName>
</protein>
<gene>
    <name evidence="3" type="ORF">BN578_01257</name>
</gene>
<reference evidence="3" key="1">
    <citation type="submission" date="2012-11" db="EMBL/GenBank/DDBJ databases">
        <title>Dependencies among metagenomic species, viruses, plasmids and units of genetic variation.</title>
        <authorList>
            <person name="Nielsen H.B."/>
            <person name="Almeida M."/>
            <person name="Juncker A.S."/>
            <person name="Rasmussen S."/>
            <person name="Li J."/>
            <person name="Sunagawa S."/>
            <person name="Plichta D."/>
            <person name="Gautier L."/>
            <person name="Le Chatelier E."/>
            <person name="Peletier E."/>
            <person name="Bonde I."/>
            <person name="Nielsen T."/>
            <person name="Manichanh C."/>
            <person name="Arumugam M."/>
            <person name="Batto J."/>
            <person name="Santos M.B.Q.D."/>
            <person name="Blom N."/>
            <person name="Borruel N."/>
            <person name="Burgdorf K.S."/>
            <person name="Boumezbeur F."/>
            <person name="Casellas F."/>
            <person name="Dore J."/>
            <person name="Guarner F."/>
            <person name="Hansen T."/>
            <person name="Hildebrand F."/>
            <person name="Kaas R.S."/>
            <person name="Kennedy S."/>
            <person name="Kristiansen K."/>
            <person name="Kultima J.R."/>
            <person name="Leonard P."/>
            <person name="Levenez F."/>
            <person name="Lund O."/>
            <person name="Moumen B."/>
            <person name="Le Paslier D."/>
            <person name="Pons N."/>
            <person name="Pedersen O."/>
            <person name="Prifti E."/>
            <person name="Qin J."/>
            <person name="Raes J."/>
            <person name="Tap J."/>
            <person name="Tims S."/>
            <person name="Ussery D.W."/>
            <person name="Yamada T."/>
            <person name="MetaHit consortium"/>
            <person name="Renault P."/>
            <person name="Sicheritz-Ponten T."/>
            <person name="Bork P."/>
            <person name="Wang J."/>
            <person name="Brunak S."/>
            <person name="Ehrlich S.D."/>
        </authorList>
    </citation>
    <scope>NUCLEOTIDE SEQUENCE [LARGE SCALE GENOMIC DNA]</scope>
</reference>
<sequence length="467" mass="54159">MILICGGAKAYGAFGITKLADAVIQTAKSAVLRFSQNNALYLLFLLFSPELLAITNFMEVWWPMDGRSTANLRTKLRIGCLRFLCRQGEKISKAKSAVLNPQFLILQSVAILSVLIVHKQNLGIQLFTDWFPFASFHMPLFVFISGYFFKPEAAKKAGAWLWKKARSLLLPFYIWNLIYGILITVLLDQGIVSFGYRLSFYTYFIKPWLNNPGAGFNLAAWFVPALFLVMLIYIFLRKLKSFFTSFNEYLFLGLLLAIGLLSVYSAAKGFRNSDGSRMLVRCGFLLPFYQIGYLYRSRWESKDRLGHFPYFLIIFTVQFVLFKCFGSVHYSAWNAKFPQGIPWLPFAASITGIFFWLRISRILTPALKSSRLIRYAGQNTWTVMMHHSISFFLMNCGLALLAVWGFLDGFDWTGFREEMWYTYIPGDEHFVFFYLLIGMVFPLTIKYLYEKMILYLNRKINWTKIRI</sequence>
<keyword evidence="3" id="KW-0808">Transferase</keyword>
<keyword evidence="3" id="KW-0012">Acyltransferase</keyword>
<organism evidence="3 4">
    <name type="scientific">[Clostridium] leptum CAG:27</name>
    <dbReference type="NCBI Taxonomy" id="1263068"/>
    <lineage>
        <taxon>Bacteria</taxon>
        <taxon>Bacillati</taxon>
        <taxon>Bacillota</taxon>
        <taxon>Clostridia</taxon>
        <taxon>Eubacteriales</taxon>
        <taxon>Oscillospiraceae</taxon>
        <taxon>Oscillospiraceae incertae sedis</taxon>
    </lineage>
</organism>
<keyword evidence="1" id="KW-1133">Transmembrane helix</keyword>
<keyword evidence="1" id="KW-0812">Transmembrane</keyword>
<feature type="transmembrane region" description="Helical" evidence="1">
    <location>
        <begin position="130"/>
        <end position="149"/>
    </location>
</feature>
<dbReference type="Pfam" id="PF01757">
    <property type="entry name" value="Acyl_transf_3"/>
    <property type="match status" value="1"/>
</dbReference>
<feature type="transmembrane region" description="Helical" evidence="1">
    <location>
        <begin position="308"/>
        <end position="328"/>
    </location>
</feature>
<feature type="transmembrane region" description="Helical" evidence="1">
    <location>
        <begin position="429"/>
        <end position="449"/>
    </location>
</feature>
<dbReference type="InterPro" id="IPR002656">
    <property type="entry name" value="Acyl_transf_3_dom"/>
</dbReference>
<keyword evidence="1" id="KW-0472">Membrane</keyword>
<feature type="transmembrane region" description="Helical" evidence="1">
    <location>
        <begin position="39"/>
        <end position="58"/>
    </location>
</feature>
<feature type="transmembrane region" description="Helical" evidence="1">
    <location>
        <begin position="170"/>
        <end position="196"/>
    </location>
</feature>
<feature type="domain" description="Acyltransferase 3" evidence="2">
    <location>
        <begin position="106"/>
        <end position="387"/>
    </location>
</feature>
<feature type="transmembrane region" description="Helical" evidence="1">
    <location>
        <begin position="248"/>
        <end position="266"/>
    </location>
</feature>
<comment type="caution">
    <text evidence="3">The sequence shown here is derived from an EMBL/GenBank/DDBJ whole genome shotgun (WGS) entry which is preliminary data.</text>
</comment>
<proteinExistence type="predicted"/>
<dbReference type="InterPro" id="IPR052734">
    <property type="entry name" value="Nod_factor_acetyltransferase"/>
</dbReference>